<keyword evidence="3" id="KW-0677">Repeat</keyword>
<dbReference type="SUPFAM" id="SSF48371">
    <property type="entry name" value="ARM repeat"/>
    <property type="match status" value="1"/>
</dbReference>
<keyword evidence="2" id="KW-0433">Leucine-rich repeat</keyword>
<dbReference type="SUPFAM" id="SSF52058">
    <property type="entry name" value="L domain-like"/>
    <property type="match status" value="1"/>
</dbReference>
<dbReference type="InterPro" id="IPR056845">
    <property type="entry name" value="LRR_Zer-1"/>
</dbReference>
<feature type="domain" description="Zer-1-like leucine-rich repeats region" evidence="8">
    <location>
        <begin position="15"/>
        <end position="155"/>
    </location>
</feature>
<evidence type="ECO:0000256" key="6">
    <source>
        <dbReference type="ARBA" id="ARBA00081214"/>
    </source>
</evidence>
<sequence length="588" mass="66866">MLNLGALPEVLDVEVLLRPLPSLTSLDLSGARLPCASFLTRWSQTLTSLVLYNLELSEGLVNTVLQLGQLRHLDISRESHRGSTFRLSRNVLTTMVRNLGNLVSLDISGHALLDHCTVPALQEAPGPPSVKPSDTNIWSLRELKQPLRFLGLYDTTLSGLTHIPAYKVTGSKDEERILNAIEAYTEFRPEIAHRAINHLFDIARIQHCSQLLRALQLVIAALKCHKYDKSIQVAGSATLFYLTHTQQLRIQSIQLRKQVIQAVLNGMEEYQEFTVQRNCLLTLCNFTLPEELEFEYERVNRLLLCLLHSGRQDESLQHIALHLCNALVCQVDREHKQAVGQMGFVTTMLKLIQRKLRHKTCDQLMEFSWSALWNVTDETPDNCHMFLTCNGMQLFLDCLQLQEFPQKAELLRNMLGLLGNVAEVRALRPQLLTPQFITLFCALLDSTAHGMEVAYNACGVLSHVMFDGPEAWSMAEPRRDAVIDRMWGAIRSWDTSSRRNINYRSFEPILRLLPQSTAPVSQHWATWALYSLLCVYPDKYCPLLIKEGGISLLQEVLALESSHEETKDMAKKVIEQCQNFKEDPVDFR</sequence>
<dbReference type="EMBL" id="JAINUG010000262">
    <property type="protein sequence ID" value="KAJ8384906.1"/>
    <property type="molecule type" value="Genomic_DNA"/>
</dbReference>
<evidence type="ECO:0000256" key="2">
    <source>
        <dbReference type="ARBA" id="ARBA00022614"/>
    </source>
</evidence>
<dbReference type="Pfam" id="PF25013">
    <property type="entry name" value="LRR_Zer-1"/>
    <property type="match status" value="1"/>
</dbReference>
<dbReference type="PANTHER" id="PTHR12904:SF23">
    <property type="entry name" value="PROTEIN ZER-1 HOMOLOG"/>
    <property type="match status" value="1"/>
</dbReference>
<dbReference type="InterPro" id="IPR011989">
    <property type="entry name" value="ARM-like"/>
</dbReference>
<proteinExistence type="inferred from homology"/>
<comment type="similarity">
    <text evidence="1">Belongs to the zyg-11 family.</text>
</comment>
<keyword evidence="10" id="KW-1185">Reference proteome</keyword>
<comment type="caution">
    <text evidence="9">The sequence shown here is derived from an EMBL/GenBank/DDBJ whole genome shotgun (WGS) entry which is preliminary data.</text>
</comment>
<dbReference type="Gene3D" id="1.25.10.10">
    <property type="entry name" value="Leucine-rich Repeat Variant"/>
    <property type="match status" value="1"/>
</dbReference>
<evidence type="ECO:0000313" key="9">
    <source>
        <dbReference type="EMBL" id="KAJ8384906.1"/>
    </source>
</evidence>
<dbReference type="InterPro" id="IPR000225">
    <property type="entry name" value="Armadillo"/>
</dbReference>
<evidence type="ECO:0000256" key="1">
    <source>
        <dbReference type="ARBA" id="ARBA00009420"/>
    </source>
</evidence>
<dbReference type="InterPro" id="IPR032675">
    <property type="entry name" value="LRR_dom_sf"/>
</dbReference>
<accession>A0AAD7RLD3</accession>
<dbReference type="InterPro" id="IPR055142">
    <property type="entry name" value="ZER1-like_C"/>
</dbReference>
<dbReference type="InterPro" id="IPR051341">
    <property type="entry name" value="Zyg-11_UBL_adapter"/>
</dbReference>
<dbReference type="FunFam" id="1.25.10.10:FF:000111">
    <property type="entry name" value="Protein zer-1 homolog"/>
    <property type="match status" value="1"/>
</dbReference>
<dbReference type="Pfam" id="PF22964">
    <property type="entry name" value="ZER1-like_2nd"/>
    <property type="match status" value="1"/>
</dbReference>
<evidence type="ECO:0000256" key="3">
    <source>
        <dbReference type="ARBA" id="ARBA00022737"/>
    </source>
</evidence>
<evidence type="ECO:0000256" key="5">
    <source>
        <dbReference type="ARBA" id="ARBA00067612"/>
    </source>
</evidence>
<dbReference type="Proteomes" id="UP001221898">
    <property type="component" value="Unassembled WGS sequence"/>
</dbReference>
<dbReference type="InterPro" id="IPR016024">
    <property type="entry name" value="ARM-type_fold"/>
</dbReference>
<evidence type="ECO:0000259" key="7">
    <source>
        <dbReference type="Pfam" id="PF22964"/>
    </source>
</evidence>
<feature type="domain" description="Protein zer-1 homolog-like C-terminal" evidence="7">
    <location>
        <begin position="222"/>
        <end position="579"/>
    </location>
</feature>
<dbReference type="PANTHER" id="PTHR12904">
    <property type="match status" value="1"/>
</dbReference>
<evidence type="ECO:0000256" key="4">
    <source>
        <dbReference type="ARBA" id="ARBA00022786"/>
    </source>
</evidence>
<reference evidence="9" key="1">
    <citation type="journal article" date="2023" name="Science">
        <title>Genome structures resolve the early diversification of teleost fishes.</title>
        <authorList>
            <person name="Parey E."/>
            <person name="Louis A."/>
            <person name="Montfort J."/>
            <person name="Bouchez O."/>
            <person name="Roques C."/>
            <person name="Iampietro C."/>
            <person name="Lluch J."/>
            <person name="Castinel A."/>
            <person name="Donnadieu C."/>
            <person name="Desvignes T."/>
            <person name="Floi Bucao C."/>
            <person name="Jouanno E."/>
            <person name="Wen M."/>
            <person name="Mejri S."/>
            <person name="Dirks R."/>
            <person name="Jansen H."/>
            <person name="Henkel C."/>
            <person name="Chen W.J."/>
            <person name="Zahm M."/>
            <person name="Cabau C."/>
            <person name="Klopp C."/>
            <person name="Thompson A.W."/>
            <person name="Robinson-Rechavi M."/>
            <person name="Braasch I."/>
            <person name="Lecointre G."/>
            <person name="Bobe J."/>
            <person name="Postlethwait J.H."/>
            <person name="Berthelot C."/>
            <person name="Roest Crollius H."/>
            <person name="Guiguen Y."/>
        </authorList>
    </citation>
    <scope>NUCLEOTIDE SEQUENCE</scope>
    <source>
        <strain evidence="9">NC1722</strain>
    </source>
</reference>
<name>A0AAD7RLD3_9TELE</name>
<dbReference type="Gene3D" id="3.80.10.10">
    <property type="entry name" value="Ribonuclease Inhibitor"/>
    <property type="match status" value="1"/>
</dbReference>
<organism evidence="9 10">
    <name type="scientific">Aldrovandia affinis</name>
    <dbReference type="NCBI Taxonomy" id="143900"/>
    <lineage>
        <taxon>Eukaryota</taxon>
        <taxon>Metazoa</taxon>
        <taxon>Chordata</taxon>
        <taxon>Craniata</taxon>
        <taxon>Vertebrata</taxon>
        <taxon>Euteleostomi</taxon>
        <taxon>Actinopterygii</taxon>
        <taxon>Neopterygii</taxon>
        <taxon>Teleostei</taxon>
        <taxon>Notacanthiformes</taxon>
        <taxon>Halosauridae</taxon>
        <taxon>Aldrovandia</taxon>
    </lineage>
</organism>
<dbReference type="AlphaFoldDB" id="A0AAD7RLD3"/>
<protein>
    <recommendedName>
        <fullName evidence="5">Protein zer-1 homolog</fullName>
    </recommendedName>
    <alternativeName>
        <fullName evidence="6">Zyg-11 homolog B-like protein</fullName>
    </alternativeName>
</protein>
<gene>
    <name evidence="9" type="ORF">AAFF_G00197140</name>
</gene>
<evidence type="ECO:0000313" key="10">
    <source>
        <dbReference type="Proteomes" id="UP001221898"/>
    </source>
</evidence>
<evidence type="ECO:0000259" key="8">
    <source>
        <dbReference type="Pfam" id="PF25013"/>
    </source>
</evidence>
<dbReference type="SMART" id="SM00185">
    <property type="entry name" value="ARM"/>
    <property type="match status" value="2"/>
</dbReference>
<dbReference type="GO" id="GO:0031462">
    <property type="term" value="C:Cul2-RING ubiquitin ligase complex"/>
    <property type="evidence" value="ECO:0007669"/>
    <property type="project" value="TreeGrafter"/>
</dbReference>
<keyword evidence="4" id="KW-0833">Ubl conjugation pathway</keyword>